<comment type="catalytic activity">
    <reaction evidence="1">
        <text>ATP + protein L-histidine = ADP + protein N-phospho-L-histidine.</text>
        <dbReference type="EC" id="2.7.13.3"/>
    </reaction>
</comment>
<dbReference type="Pfam" id="PF07730">
    <property type="entry name" value="HisKA_3"/>
    <property type="match status" value="1"/>
</dbReference>
<keyword evidence="5" id="KW-0547">Nucleotide-binding</keyword>
<evidence type="ECO:0000256" key="3">
    <source>
        <dbReference type="ARBA" id="ARBA00022553"/>
    </source>
</evidence>
<evidence type="ECO:0000256" key="2">
    <source>
        <dbReference type="ARBA" id="ARBA00012438"/>
    </source>
</evidence>
<keyword evidence="9" id="KW-0472">Membrane</keyword>
<sequence length="402" mass="41984">MSSTAAWLTSDTVTGAAWHVLVYSTVAGSGNRLGPIRRQALVDAVLLLTAAGFGGFILVPTVALHSRAGLIADLALGVAACVSLVWRRSFPVAVAGVTIAASAVSASAAGASMVALLTAAIRARPATVAALTAAQLAATLCFPLVYPQTAGYSYRTQITMGGLLNLAVVGWGLMIRAQRGHLRAVLAGQALLAATVRDQERRRIAREMHDMLAHRLSLLSVHAGALEFRTDLSPEKTREMAAVIRRAGHDALGDLHRVIGILRDGSTGDDGALEPEATLDDLSTLVDEARRTGTQVHFDLRLDPDPAMSPSAAVTTYRIVQEGLTNARKHAPGAPVHILVESPEAGGIVVRVRTKSTAGGDIPGTGTGLIGLRERVSLLGGSFSSGRDGDEFTITARLPWQA</sequence>
<dbReference type="CDD" id="cd16917">
    <property type="entry name" value="HATPase_UhpB-NarQ-NarX-like"/>
    <property type="match status" value="1"/>
</dbReference>
<protein>
    <recommendedName>
        <fullName evidence="2">histidine kinase</fullName>
        <ecNumber evidence="2">2.7.13.3</ecNumber>
    </recommendedName>
</protein>
<keyword evidence="3" id="KW-0597">Phosphoprotein</keyword>
<keyword evidence="7" id="KW-0067">ATP-binding</keyword>
<dbReference type="EC" id="2.7.13.3" evidence="2"/>
<dbReference type="PANTHER" id="PTHR24421:SF10">
    <property type="entry name" value="NITRATE_NITRITE SENSOR PROTEIN NARQ"/>
    <property type="match status" value="1"/>
</dbReference>
<feature type="transmembrane region" description="Helical" evidence="9">
    <location>
        <begin position="40"/>
        <end position="59"/>
    </location>
</feature>
<evidence type="ECO:0000256" key="1">
    <source>
        <dbReference type="ARBA" id="ARBA00000085"/>
    </source>
</evidence>
<keyword evidence="9" id="KW-0812">Transmembrane</keyword>
<gene>
    <name evidence="11" type="ORF">Aca07nite_38270</name>
</gene>
<evidence type="ECO:0000313" key="11">
    <source>
        <dbReference type="EMBL" id="GID46552.1"/>
    </source>
</evidence>
<dbReference type="SUPFAM" id="SSF55874">
    <property type="entry name" value="ATPase domain of HSP90 chaperone/DNA topoisomerase II/histidine kinase"/>
    <property type="match status" value="1"/>
</dbReference>
<evidence type="ECO:0000256" key="9">
    <source>
        <dbReference type="SAM" id="Phobius"/>
    </source>
</evidence>
<comment type="caution">
    <text evidence="11">The sequence shown here is derived from an EMBL/GenBank/DDBJ whole genome shotgun (WGS) entry which is preliminary data.</text>
</comment>
<keyword evidence="6 11" id="KW-0418">Kinase</keyword>
<dbReference type="PANTHER" id="PTHR24421">
    <property type="entry name" value="NITRATE/NITRITE SENSOR PROTEIN NARX-RELATED"/>
    <property type="match status" value="1"/>
</dbReference>
<evidence type="ECO:0000259" key="10">
    <source>
        <dbReference type="Pfam" id="PF07730"/>
    </source>
</evidence>
<evidence type="ECO:0000256" key="6">
    <source>
        <dbReference type="ARBA" id="ARBA00022777"/>
    </source>
</evidence>
<evidence type="ECO:0000256" key="4">
    <source>
        <dbReference type="ARBA" id="ARBA00022679"/>
    </source>
</evidence>
<dbReference type="InterPro" id="IPR036890">
    <property type="entry name" value="HATPase_C_sf"/>
</dbReference>
<keyword evidence="4" id="KW-0808">Transferase</keyword>
<name>A0ABQ3WJX7_9ACTN</name>
<dbReference type="InterPro" id="IPR050482">
    <property type="entry name" value="Sensor_HK_TwoCompSys"/>
</dbReference>
<feature type="domain" description="Signal transduction histidine kinase subgroup 3 dimerisation and phosphoacceptor" evidence="10">
    <location>
        <begin position="200"/>
        <end position="265"/>
    </location>
</feature>
<dbReference type="InterPro" id="IPR011712">
    <property type="entry name" value="Sig_transdc_His_kin_sub3_dim/P"/>
</dbReference>
<evidence type="ECO:0000256" key="5">
    <source>
        <dbReference type="ARBA" id="ARBA00022741"/>
    </source>
</evidence>
<dbReference type="Gene3D" id="1.20.5.1930">
    <property type="match status" value="1"/>
</dbReference>
<proteinExistence type="predicted"/>
<evidence type="ECO:0000256" key="8">
    <source>
        <dbReference type="ARBA" id="ARBA00023012"/>
    </source>
</evidence>
<feature type="transmembrane region" description="Helical" evidence="9">
    <location>
        <begin position="68"/>
        <end position="86"/>
    </location>
</feature>
<dbReference type="EMBL" id="BOMF01000076">
    <property type="protein sequence ID" value="GID46552.1"/>
    <property type="molecule type" value="Genomic_DNA"/>
</dbReference>
<keyword evidence="9" id="KW-1133">Transmembrane helix</keyword>
<organism evidence="11">
    <name type="scientific">Actinoplanes campanulatus</name>
    <dbReference type="NCBI Taxonomy" id="113559"/>
    <lineage>
        <taxon>Bacteria</taxon>
        <taxon>Bacillati</taxon>
        <taxon>Actinomycetota</taxon>
        <taxon>Actinomycetes</taxon>
        <taxon>Micromonosporales</taxon>
        <taxon>Micromonosporaceae</taxon>
        <taxon>Actinoplanes</taxon>
    </lineage>
</organism>
<accession>A0ABQ3WJX7</accession>
<keyword evidence="8" id="KW-0902">Two-component regulatory system</keyword>
<feature type="transmembrane region" description="Helical" evidence="9">
    <location>
        <begin position="128"/>
        <end position="146"/>
    </location>
</feature>
<reference evidence="11" key="1">
    <citation type="submission" date="2021-01" db="EMBL/GenBank/DDBJ databases">
        <title>Whole genome shotgun sequence of Actinoplanes capillaceus NBRC 16408.</title>
        <authorList>
            <person name="Komaki H."/>
            <person name="Tamura T."/>
        </authorList>
    </citation>
    <scope>NUCLEOTIDE SEQUENCE [LARGE SCALE GENOMIC DNA]</scope>
    <source>
        <strain evidence="11">NBRC 16408</strain>
    </source>
</reference>
<feature type="transmembrane region" description="Helical" evidence="9">
    <location>
        <begin position="92"/>
        <end position="116"/>
    </location>
</feature>
<feature type="transmembrane region" description="Helical" evidence="9">
    <location>
        <begin position="158"/>
        <end position="175"/>
    </location>
</feature>
<dbReference type="GO" id="GO:0016301">
    <property type="term" value="F:kinase activity"/>
    <property type="evidence" value="ECO:0007669"/>
    <property type="project" value="UniProtKB-KW"/>
</dbReference>
<evidence type="ECO:0000256" key="7">
    <source>
        <dbReference type="ARBA" id="ARBA00022840"/>
    </source>
</evidence>
<dbReference type="Gene3D" id="3.30.565.10">
    <property type="entry name" value="Histidine kinase-like ATPase, C-terminal domain"/>
    <property type="match status" value="1"/>
</dbReference>